<accession>A0A813LSL6</accession>
<comment type="caution">
    <text evidence="2">The sequence shown here is derived from an EMBL/GenBank/DDBJ whole genome shotgun (WGS) entry which is preliminary data.</text>
</comment>
<evidence type="ECO:0000256" key="1">
    <source>
        <dbReference type="SAM" id="MobiDB-lite"/>
    </source>
</evidence>
<evidence type="ECO:0000313" key="2">
    <source>
        <dbReference type="EMBL" id="CAE8736545.1"/>
    </source>
</evidence>
<feature type="non-terminal residue" evidence="2">
    <location>
        <position position="1"/>
    </location>
</feature>
<protein>
    <submittedName>
        <fullName evidence="2">Uncharacterized protein</fullName>
    </submittedName>
</protein>
<evidence type="ECO:0000313" key="3">
    <source>
        <dbReference type="Proteomes" id="UP000626109"/>
    </source>
</evidence>
<reference evidence="2" key="1">
    <citation type="submission" date="2021-02" db="EMBL/GenBank/DDBJ databases">
        <authorList>
            <person name="Dougan E. K."/>
            <person name="Rhodes N."/>
            <person name="Thang M."/>
            <person name="Chan C."/>
        </authorList>
    </citation>
    <scope>NUCLEOTIDE SEQUENCE</scope>
</reference>
<proteinExistence type="predicted"/>
<gene>
    <name evidence="2" type="ORF">PGLA2088_LOCUS48365</name>
</gene>
<feature type="region of interest" description="Disordered" evidence="1">
    <location>
        <begin position="35"/>
        <end position="97"/>
    </location>
</feature>
<dbReference type="AlphaFoldDB" id="A0A813LSL6"/>
<sequence length="168" mass="18473">VVQLHAWDLARKELQEERHQERERFFKEEIVSLNDPGLGWNAPNEAAPAETPPAAAQDADPAGPVSEATPDEASERDEQRLRLPEPPPAQMKSASEVPLGASLKPLAVQEIVRLVNLASRPELNRSIARIERWDPDCLRCDVRLCSAGPLFGELLSVKAASLISEPAF</sequence>
<name>A0A813LSL6_POLGL</name>
<organism evidence="2 3">
    <name type="scientific">Polarella glacialis</name>
    <name type="common">Dinoflagellate</name>
    <dbReference type="NCBI Taxonomy" id="89957"/>
    <lineage>
        <taxon>Eukaryota</taxon>
        <taxon>Sar</taxon>
        <taxon>Alveolata</taxon>
        <taxon>Dinophyceae</taxon>
        <taxon>Suessiales</taxon>
        <taxon>Suessiaceae</taxon>
        <taxon>Polarella</taxon>
    </lineage>
</organism>
<feature type="compositionally biased region" description="Low complexity" evidence="1">
    <location>
        <begin position="41"/>
        <end position="64"/>
    </location>
</feature>
<dbReference type="Proteomes" id="UP000626109">
    <property type="component" value="Unassembled WGS sequence"/>
</dbReference>
<dbReference type="EMBL" id="CAJNNW010036672">
    <property type="protein sequence ID" value="CAE8736545.1"/>
    <property type="molecule type" value="Genomic_DNA"/>
</dbReference>